<sequence length="343" mass="38914">MLCLICHQDWINSLDTTQRSFGTSSSKSNSEIRRATALNCGHIFHKDCVEKWLDLKNCCPTCRKSQVNSKPLPLFFDVEQSIDIYSKLQDTQVKLDFLNEYSKKADELKKKIKEQETNLTSLKLEITRKNQRILHLSNKKDALAARKNEKDKEIELLLVKLQSSISALENSIAENTALKQENVEINEKLKTIEFYKKSLLESRKMVKNLTAKLEKKSKILKAHELHGILANSPSTSQSLDSTPLETPIKWKYGLDDTGQSITNSFFPGNQSSSLNSKPNTSQRPNQETEPESRKKVKATVERGTLKPTVYKPFTTSSSLNNNTTRINPFQLETTPIAGKKLLV</sequence>
<comment type="caution">
    <text evidence="5">The sequence shown here is derived from an EMBL/GenBank/DDBJ whole genome shotgun (WGS) entry which is preliminary data.</text>
</comment>
<reference evidence="5 6" key="1">
    <citation type="journal article" date="2018" name="MBio">
        <title>Comparative Genomics Reveals the Core Gene Toolbox for the Fungus-Insect Symbiosis.</title>
        <authorList>
            <person name="Wang Y."/>
            <person name="Stata M."/>
            <person name="Wang W."/>
            <person name="Stajich J.E."/>
            <person name="White M.M."/>
            <person name="Moncalvo J.M."/>
        </authorList>
    </citation>
    <scope>NUCLEOTIDE SEQUENCE [LARGE SCALE GENOMIC DNA]</scope>
    <source>
        <strain evidence="5 6">AUS-77-4</strain>
    </source>
</reference>
<dbReference type="InterPro" id="IPR052639">
    <property type="entry name" value="TRAIP_ubiq-protein_ligase"/>
</dbReference>
<keyword evidence="6" id="KW-1185">Reference proteome</keyword>
<name>A0A2T9YLF1_9FUNG</name>
<dbReference type="PROSITE" id="PS50089">
    <property type="entry name" value="ZF_RING_2"/>
    <property type="match status" value="1"/>
</dbReference>
<feature type="compositionally biased region" description="Basic and acidic residues" evidence="3">
    <location>
        <begin position="290"/>
        <end position="303"/>
    </location>
</feature>
<feature type="region of interest" description="Disordered" evidence="3">
    <location>
        <begin position="261"/>
        <end position="303"/>
    </location>
</feature>
<dbReference type="EMBL" id="MBFT01000332">
    <property type="protein sequence ID" value="PVU93167.1"/>
    <property type="molecule type" value="Genomic_DNA"/>
</dbReference>
<gene>
    <name evidence="5" type="ORF">BB559_003429</name>
</gene>
<dbReference type="GO" id="GO:0005634">
    <property type="term" value="C:nucleus"/>
    <property type="evidence" value="ECO:0007669"/>
    <property type="project" value="TreeGrafter"/>
</dbReference>
<accession>A0A2T9YLF1</accession>
<dbReference type="AlphaFoldDB" id="A0A2T9YLF1"/>
<dbReference type="GO" id="GO:0016567">
    <property type="term" value="P:protein ubiquitination"/>
    <property type="evidence" value="ECO:0007669"/>
    <property type="project" value="TreeGrafter"/>
</dbReference>
<dbReference type="GO" id="GO:0008270">
    <property type="term" value="F:zinc ion binding"/>
    <property type="evidence" value="ECO:0007669"/>
    <property type="project" value="UniProtKB-KW"/>
</dbReference>
<evidence type="ECO:0000256" key="3">
    <source>
        <dbReference type="SAM" id="MobiDB-lite"/>
    </source>
</evidence>
<keyword evidence="1" id="KW-0863">Zinc-finger</keyword>
<dbReference type="InterPro" id="IPR013083">
    <property type="entry name" value="Znf_RING/FYVE/PHD"/>
</dbReference>
<feature type="compositionally biased region" description="Polar residues" evidence="3">
    <location>
        <begin position="261"/>
        <end position="287"/>
    </location>
</feature>
<dbReference type="PANTHER" id="PTHR46569">
    <property type="entry name" value="E3 UBIQUITIN-PROTEIN LIGASE TRAIP"/>
    <property type="match status" value="1"/>
</dbReference>
<dbReference type="SUPFAM" id="SSF57850">
    <property type="entry name" value="RING/U-box"/>
    <property type="match status" value="1"/>
</dbReference>
<dbReference type="SMART" id="SM00184">
    <property type="entry name" value="RING"/>
    <property type="match status" value="1"/>
</dbReference>
<dbReference type="GO" id="GO:0061630">
    <property type="term" value="F:ubiquitin protein ligase activity"/>
    <property type="evidence" value="ECO:0007669"/>
    <property type="project" value="TreeGrafter"/>
</dbReference>
<dbReference type="Proteomes" id="UP000245699">
    <property type="component" value="Unassembled WGS sequence"/>
</dbReference>
<dbReference type="GO" id="GO:0090734">
    <property type="term" value="C:site of DNA damage"/>
    <property type="evidence" value="ECO:0007669"/>
    <property type="project" value="TreeGrafter"/>
</dbReference>
<dbReference type="GO" id="GO:0031297">
    <property type="term" value="P:replication fork processing"/>
    <property type="evidence" value="ECO:0007669"/>
    <property type="project" value="TreeGrafter"/>
</dbReference>
<dbReference type="PANTHER" id="PTHR46569:SF1">
    <property type="entry name" value="E3 UBIQUITIN-PROTEIN LIGASE RFWD3-RELATED"/>
    <property type="match status" value="1"/>
</dbReference>
<evidence type="ECO:0000313" key="5">
    <source>
        <dbReference type="EMBL" id="PVU93167.1"/>
    </source>
</evidence>
<dbReference type="Pfam" id="PF13639">
    <property type="entry name" value="zf-RING_2"/>
    <property type="match status" value="1"/>
</dbReference>
<dbReference type="CDD" id="cd16448">
    <property type="entry name" value="RING-H2"/>
    <property type="match status" value="1"/>
</dbReference>
<dbReference type="Gene3D" id="3.30.40.10">
    <property type="entry name" value="Zinc/RING finger domain, C3HC4 (zinc finger)"/>
    <property type="match status" value="1"/>
</dbReference>
<proteinExistence type="predicted"/>
<evidence type="ECO:0000256" key="2">
    <source>
        <dbReference type="SAM" id="Coils"/>
    </source>
</evidence>
<keyword evidence="1" id="KW-0862">Zinc</keyword>
<evidence type="ECO:0000313" key="6">
    <source>
        <dbReference type="Proteomes" id="UP000245699"/>
    </source>
</evidence>
<evidence type="ECO:0000259" key="4">
    <source>
        <dbReference type="PROSITE" id="PS50089"/>
    </source>
</evidence>
<evidence type="ECO:0000256" key="1">
    <source>
        <dbReference type="PROSITE-ProRule" id="PRU00175"/>
    </source>
</evidence>
<keyword evidence="2" id="KW-0175">Coiled coil</keyword>
<organism evidence="5 6">
    <name type="scientific">Furculomyces boomerangus</name>
    <dbReference type="NCBI Taxonomy" id="61424"/>
    <lineage>
        <taxon>Eukaryota</taxon>
        <taxon>Fungi</taxon>
        <taxon>Fungi incertae sedis</taxon>
        <taxon>Zoopagomycota</taxon>
        <taxon>Kickxellomycotina</taxon>
        <taxon>Harpellomycetes</taxon>
        <taxon>Harpellales</taxon>
        <taxon>Harpellaceae</taxon>
        <taxon>Furculomyces</taxon>
    </lineage>
</organism>
<protein>
    <recommendedName>
        <fullName evidence="4">RING-type domain-containing protein</fullName>
    </recommendedName>
</protein>
<feature type="domain" description="RING-type" evidence="4">
    <location>
        <begin position="3"/>
        <end position="63"/>
    </location>
</feature>
<dbReference type="OrthoDB" id="8062037at2759"/>
<dbReference type="InterPro" id="IPR001841">
    <property type="entry name" value="Znf_RING"/>
</dbReference>
<feature type="coiled-coil region" evidence="2">
    <location>
        <begin position="98"/>
        <end position="132"/>
    </location>
</feature>
<keyword evidence="1" id="KW-0479">Metal-binding</keyword>